<dbReference type="AlphaFoldDB" id="A0A0E9R7Y3"/>
<name>A0A0E9R7Y3_ANGAN</name>
<proteinExistence type="predicted"/>
<organism evidence="1">
    <name type="scientific">Anguilla anguilla</name>
    <name type="common">European freshwater eel</name>
    <name type="synonym">Muraena anguilla</name>
    <dbReference type="NCBI Taxonomy" id="7936"/>
    <lineage>
        <taxon>Eukaryota</taxon>
        <taxon>Metazoa</taxon>
        <taxon>Chordata</taxon>
        <taxon>Craniata</taxon>
        <taxon>Vertebrata</taxon>
        <taxon>Euteleostomi</taxon>
        <taxon>Actinopterygii</taxon>
        <taxon>Neopterygii</taxon>
        <taxon>Teleostei</taxon>
        <taxon>Anguilliformes</taxon>
        <taxon>Anguillidae</taxon>
        <taxon>Anguilla</taxon>
    </lineage>
</organism>
<protein>
    <submittedName>
        <fullName evidence="1">Uncharacterized protein</fullName>
    </submittedName>
</protein>
<reference evidence="1" key="2">
    <citation type="journal article" date="2015" name="Fish Shellfish Immunol.">
        <title>Early steps in the European eel (Anguilla anguilla)-Vibrio vulnificus interaction in the gills: Role of the RtxA13 toxin.</title>
        <authorList>
            <person name="Callol A."/>
            <person name="Pajuelo D."/>
            <person name="Ebbesson L."/>
            <person name="Teles M."/>
            <person name="MacKenzie S."/>
            <person name="Amaro C."/>
        </authorList>
    </citation>
    <scope>NUCLEOTIDE SEQUENCE</scope>
</reference>
<accession>A0A0E9R7Y3</accession>
<sequence>MDNRFSVLGTIGSLFHYWGTSTDEHDCL</sequence>
<reference evidence="1" key="1">
    <citation type="submission" date="2014-11" db="EMBL/GenBank/DDBJ databases">
        <authorList>
            <person name="Amaro Gonzalez C."/>
        </authorList>
    </citation>
    <scope>NUCLEOTIDE SEQUENCE</scope>
</reference>
<dbReference type="EMBL" id="GBXM01083700">
    <property type="protein sequence ID" value="JAH24877.1"/>
    <property type="molecule type" value="Transcribed_RNA"/>
</dbReference>
<evidence type="ECO:0000313" key="1">
    <source>
        <dbReference type="EMBL" id="JAH24877.1"/>
    </source>
</evidence>